<feature type="region of interest" description="Disordered" evidence="5">
    <location>
        <begin position="1"/>
        <end position="33"/>
    </location>
</feature>
<evidence type="ECO:0000256" key="3">
    <source>
        <dbReference type="ARBA" id="ARBA00022677"/>
    </source>
</evidence>
<evidence type="ECO:0008006" key="8">
    <source>
        <dbReference type="Google" id="ProtNLM"/>
    </source>
</evidence>
<dbReference type="InterPro" id="IPR019363">
    <property type="entry name" value="LDAH"/>
</dbReference>
<organism evidence="6 7">
    <name type="scientific">Schizothecium vesticola</name>
    <dbReference type="NCBI Taxonomy" id="314040"/>
    <lineage>
        <taxon>Eukaryota</taxon>
        <taxon>Fungi</taxon>
        <taxon>Dikarya</taxon>
        <taxon>Ascomycota</taxon>
        <taxon>Pezizomycotina</taxon>
        <taxon>Sordariomycetes</taxon>
        <taxon>Sordariomycetidae</taxon>
        <taxon>Sordariales</taxon>
        <taxon>Schizotheciaceae</taxon>
        <taxon>Schizothecium</taxon>
    </lineage>
</organism>
<dbReference type="GO" id="GO:0005811">
    <property type="term" value="C:lipid droplet"/>
    <property type="evidence" value="ECO:0007669"/>
    <property type="project" value="UniProtKB-SubCell"/>
</dbReference>
<dbReference type="Proteomes" id="UP001172155">
    <property type="component" value="Unassembled WGS sequence"/>
</dbReference>
<reference evidence="6" key="1">
    <citation type="submission" date="2023-06" db="EMBL/GenBank/DDBJ databases">
        <title>Genome-scale phylogeny and comparative genomics of the fungal order Sordariales.</title>
        <authorList>
            <consortium name="Lawrence Berkeley National Laboratory"/>
            <person name="Hensen N."/>
            <person name="Bonometti L."/>
            <person name="Westerberg I."/>
            <person name="Brannstrom I.O."/>
            <person name="Guillou S."/>
            <person name="Cros-Aarteil S."/>
            <person name="Calhoun S."/>
            <person name="Haridas S."/>
            <person name="Kuo A."/>
            <person name="Mondo S."/>
            <person name="Pangilinan J."/>
            <person name="Riley R."/>
            <person name="LaButti K."/>
            <person name="Andreopoulos B."/>
            <person name="Lipzen A."/>
            <person name="Chen C."/>
            <person name="Yanf M."/>
            <person name="Daum C."/>
            <person name="Ng V."/>
            <person name="Clum A."/>
            <person name="Steindorff A."/>
            <person name="Ohm R."/>
            <person name="Martin F."/>
            <person name="Silar P."/>
            <person name="Natvig D."/>
            <person name="Lalanne C."/>
            <person name="Gautier V."/>
            <person name="Ament-velasquez S.L."/>
            <person name="Kruys A."/>
            <person name="Hutchinson M.I."/>
            <person name="Powell A.J."/>
            <person name="Barry K."/>
            <person name="Miller A.N."/>
            <person name="Grigoriev I.V."/>
            <person name="Debuchy R."/>
            <person name="Gladieux P."/>
            <person name="Thoren M.H."/>
            <person name="Johannesson H."/>
        </authorList>
    </citation>
    <scope>NUCLEOTIDE SEQUENCE</scope>
    <source>
        <strain evidence="6">SMH3187-1</strain>
    </source>
</reference>
<feature type="compositionally biased region" description="Polar residues" evidence="5">
    <location>
        <begin position="1"/>
        <end position="15"/>
    </location>
</feature>
<dbReference type="EMBL" id="JAUKUD010000001">
    <property type="protein sequence ID" value="KAK0754858.1"/>
    <property type="molecule type" value="Genomic_DNA"/>
</dbReference>
<keyword evidence="3" id="KW-0551">Lipid droplet</keyword>
<protein>
    <recommendedName>
        <fullName evidence="8">Lipid droplet-associated hydrolase</fullName>
    </recommendedName>
</protein>
<comment type="similarity">
    <text evidence="2">Belongs to the AB hydrolase superfamily. LDAH family.</text>
</comment>
<dbReference type="GO" id="GO:0019915">
    <property type="term" value="P:lipid storage"/>
    <property type="evidence" value="ECO:0007669"/>
    <property type="project" value="InterPro"/>
</dbReference>
<name>A0AA40KD63_9PEZI</name>
<evidence type="ECO:0000256" key="2">
    <source>
        <dbReference type="ARBA" id="ARBA00008300"/>
    </source>
</evidence>
<dbReference type="GO" id="GO:0016298">
    <property type="term" value="F:lipase activity"/>
    <property type="evidence" value="ECO:0007669"/>
    <property type="project" value="InterPro"/>
</dbReference>
<dbReference type="PANTHER" id="PTHR13390">
    <property type="entry name" value="LIPASE"/>
    <property type="match status" value="1"/>
</dbReference>
<dbReference type="SUPFAM" id="SSF53474">
    <property type="entry name" value="alpha/beta-Hydrolases"/>
    <property type="match status" value="1"/>
</dbReference>
<accession>A0AA40KD63</accession>
<comment type="caution">
    <text evidence="6">The sequence shown here is derived from an EMBL/GenBank/DDBJ whole genome shotgun (WGS) entry which is preliminary data.</text>
</comment>
<dbReference type="AlphaFoldDB" id="A0AA40KD63"/>
<keyword evidence="4" id="KW-0378">Hydrolase</keyword>
<evidence type="ECO:0000256" key="5">
    <source>
        <dbReference type="SAM" id="MobiDB-lite"/>
    </source>
</evidence>
<dbReference type="Pfam" id="PF10230">
    <property type="entry name" value="LIDHydrolase"/>
    <property type="match status" value="1"/>
</dbReference>
<evidence type="ECO:0000313" key="7">
    <source>
        <dbReference type="Proteomes" id="UP001172155"/>
    </source>
</evidence>
<evidence type="ECO:0000313" key="6">
    <source>
        <dbReference type="EMBL" id="KAK0754858.1"/>
    </source>
</evidence>
<gene>
    <name evidence="6" type="ORF">B0T18DRAFT_435114</name>
</gene>
<evidence type="ECO:0000256" key="4">
    <source>
        <dbReference type="ARBA" id="ARBA00022801"/>
    </source>
</evidence>
<dbReference type="Gene3D" id="3.40.50.1820">
    <property type="entry name" value="alpha/beta hydrolase"/>
    <property type="match status" value="1"/>
</dbReference>
<dbReference type="PANTHER" id="PTHR13390:SF0">
    <property type="entry name" value="LIPID DROPLET-ASSOCIATED HYDROLASE"/>
    <property type="match status" value="1"/>
</dbReference>
<keyword evidence="7" id="KW-1185">Reference proteome</keyword>
<proteinExistence type="inferred from homology"/>
<comment type="subcellular location">
    <subcellularLocation>
        <location evidence="1">Lipid droplet</location>
    </subcellularLocation>
</comment>
<dbReference type="InterPro" id="IPR029058">
    <property type="entry name" value="AB_hydrolase_fold"/>
</dbReference>
<sequence length="353" mass="38917">MAQTLSGPTGTTSGRKVTGVRVPTLEYPSPNQEDNGRQRCLIVFVPGNPGLIGYYTPFLSTLRELLDEAESRKGSTKSFHLYGQNLLGFCDADHSPPFSSSTPPFTLEDQINHFSARLPELSTLSLASGAAVPFDHILVMGHSVGAYIAVEVFHRHHLLLAQPPSPSTAPSLNLKTGILLFPAISHIARSPNGRILDRLRASPFFNQWAHHIGRALVTPIPRVCLEWICQVVLRQSHHASVATAEFLASRDGIWQALHLGKDEMVSITENRWSEDLWEHRGPREGNEADKFFFYFGTGDRWVDEGSRDEFIAARREASGGGGVKVVMDEGGISHAFCIREYPLFSCKAVGEFG</sequence>
<evidence type="ECO:0000256" key="1">
    <source>
        <dbReference type="ARBA" id="ARBA00004502"/>
    </source>
</evidence>